<name>A0A1K2ILZ1_9FLAO</name>
<sequence>MYSKNDYKLNSLEEVEQHIQEKGHLPNIPSADEVVKNGINLGEMDAKLLEKIEELTLYSIEQNKQIKSQSEKIEKLEKQSEELKKLKEQVQQLLDTKH</sequence>
<proteinExistence type="predicted"/>
<protein>
    <submittedName>
        <fullName evidence="2">Uncharacterized protein</fullName>
    </submittedName>
</protein>
<organism evidence="2 3">
    <name type="scientific">Chryseobacterium limigenitum</name>
    <dbReference type="NCBI Taxonomy" id="1612149"/>
    <lineage>
        <taxon>Bacteria</taxon>
        <taxon>Pseudomonadati</taxon>
        <taxon>Bacteroidota</taxon>
        <taxon>Flavobacteriia</taxon>
        <taxon>Flavobacteriales</taxon>
        <taxon>Weeksellaceae</taxon>
        <taxon>Chryseobacterium group</taxon>
        <taxon>Chryseobacterium</taxon>
    </lineage>
</organism>
<keyword evidence="1" id="KW-0175">Coiled coil</keyword>
<dbReference type="Proteomes" id="UP000182034">
    <property type="component" value="Unassembled WGS sequence"/>
</dbReference>
<keyword evidence="3" id="KW-1185">Reference proteome</keyword>
<dbReference type="EMBL" id="FPKW01000005">
    <property type="protein sequence ID" value="SFZ93274.1"/>
    <property type="molecule type" value="Genomic_DNA"/>
</dbReference>
<accession>A0A1K2ILZ1</accession>
<feature type="coiled-coil region" evidence="1">
    <location>
        <begin position="59"/>
        <end position="96"/>
    </location>
</feature>
<reference evidence="3" key="1">
    <citation type="submission" date="2016-10" db="EMBL/GenBank/DDBJ databases">
        <authorList>
            <person name="Varghese N."/>
            <person name="Submissions S."/>
        </authorList>
    </citation>
    <scope>NUCLEOTIDE SEQUENCE [LARGE SCALE GENOMIC DNA]</scope>
    <source>
        <strain evidence="3">SUR2</strain>
    </source>
</reference>
<evidence type="ECO:0000313" key="2">
    <source>
        <dbReference type="EMBL" id="SFZ93274.1"/>
    </source>
</evidence>
<gene>
    <name evidence="2" type="ORF">SAMN05216324_1053</name>
</gene>
<evidence type="ECO:0000313" key="3">
    <source>
        <dbReference type="Proteomes" id="UP000182034"/>
    </source>
</evidence>
<dbReference type="STRING" id="1612149.SAMN05216324_1053"/>
<evidence type="ECO:0000256" key="1">
    <source>
        <dbReference type="SAM" id="Coils"/>
    </source>
</evidence>
<dbReference type="AlphaFoldDB" id="A0A1K2ILZ1"/>